<feature type="domain" description="Myb-like" evidence="7">
    <location>
        <begin position="77"/>
        <end position="122"/>
    </location>
</feature>
<proteinExistence type="inferred from homology"/>
<name>J3N253_ORYBR</name>
<keyword evidence="6" id="KW-0472">Membrane</keyword>
<accession>J3N253</accession>
<keyword evidence="4" id="KW-0238">DNA-binding</keyword>
<feature type="transmembrane region" description="Helical" evidence="6">
    <location>
        <begin position="976"/>
        <end position="998"/>
    </location>
</feature>
<dbReference type="SUPFAM" id="SSF54001">
    <property type="entry name" value="Cysteine proteinases"/>
    <property type="match status" value="1"/>
</dbReference>
<dbReference type="InterPro" id="IPR038765">
    <property type="entry name" value="Papain-like_cys_pep_sf"/>
</dbReference>
<dbReference type="GO" id="GO:0000981">
    <property type="term" value="F:DNA-binding transcription factor activity, RNA polymerase II-specific"/>
    <property type="evidence" value="ECO:0007669"/>
    <property type="project" value="TreeGrafter"/>
</dbReference>
<dbReference type="AlphaFoldDB" id="J3N253"/>
<dbReference type="Pfam" id="PF00249">
    <property type="entry name" value="Myb_DNA-binding"/>
    <property type="match status" value="1"/>
</dbReference>
<keyword evidence="10" id="KW-1185">Reference proteome</keyword>
<feature type="region of interest" description="Disordered" evidence="5">
    <location>
        <begin position="694"/>
        <end position="726"/>
    </location>
</feature>
<dbReference type="SMART" id="SM00717">
    <property type="entry name" value="SANT"/>
    <property type="match status" value="2"/>
</dbReference>
<dbReference type="PROSITE" id="PS50090">
    <property type="entry name" value="MYB_LIKE"/>
    <property type="match status" value="2"/>
</dbReference>
<feature type="domain" description="Myb-like" evidence="7">
    <location>
        <begin position="32"/>
        <end position="75"/>
    </location>
</feature>
<evidence type="ECO:0000259" key="7">
    <source>
        <dbReference type="PROSITE" id="PS50090"/>
    </source>
</evidence>
<feature type="transmembrane region" description="Helical" evidence="6">
    <location>
        <begin position="1030"/>
        <end position="1052"/>
    </location>
</feature>
<dbReference type="GO" id="GO:0000978">
    <property type="term" value="F:RNA polymerase II cis-regulatory region sequence-specific DNA binding"/>
    <property type="evidence" value="ECO:0007669"/>
    <property type="project" value="TreeGrafter"/>
</dbReference>
<dbReference type="PANTHER" id="PTHR45614">
    <property type="entry name" value="MYB PROTEIN-RELATED"/>
    <property type="match status" value="1"/>
</dbReference>
<dbReference type="GO" id="GO:0006508">
    <property type="term" value="P:proteolysis"/>
    <property type="evidence" value="ECO:0007669"/>
    <property type="project" value="UniProtKB-KW"/>
</dbReference>
<dbReference type="EnsemblPlants" id="OB10G16010.1">
    <property type="protein sequence ID" value="OB10G16010.1"/>
    <property type="gene ID" value="OB10G16010"/>
</dbReference>
<dbReference type="Gene3D" id="1.10.10.60">
    <property type="entry name" value="Homeodomain-like"/>
    <property type="match status" value="1"/>
</dbReference>
<evidence type="ECO:0008006" key="11">
    <source>
        <dbReference type="Google" id="ProtNLM"/>
    </source>
</evidence>
<evidence type="ECO:0000256" key="2">
    <source>
        <dbReference type="ARBA" id="ARBA00022670"/>
    </source>
</evidence>
<dbReference type="HOGENOM" id="CLU_290602_0_0_1"/>
<keyword evidence="2" id="KW-0645">Protease</keyword>
<feature type="domain" description="HTH myb-type" evidence="8">
    <location>
        <begin position="31"/>
        <end position="79"/>
    </location>
</feature>
<dbReference type="PANTHER" id="PTHR45614:SF298">
    <property type="entry name" value="OS10G0350400 PROTEIN"/>
    <property type="match status" value="1"/>
</dbReference>
<evidence type="ECO:0000256" key="5">
    <source>
        <dbReference type="SAM" id="MobiDB-lite"/>
    </source>
</evidence>
<dbReference type="PROSITE" id="PS51294">
    <property type="entry name" value="HTH_MYB"/>
    <property type="match status" value="2"/>
</dbReference>
<evidence type="ECO:0000259" key="8">
    <source>
        <dbReference type="PROSITE" id="PS51294"/>
    </source>
</evidence>
<dbReference type="GO" id="GO:0008234">
    <property type="term" value="F:cysteine-type peptidase activity"/>
    <property type="evidence" value="ECO:0007669"/>
    <property type="project" value="InterPro"/>
</dbReference>
<dbReference type="Pfam" id="PF02902">
    <property type="entry name" value="Peptidase_C48"/>
    <property type="match status" value="1"/>
</dbReference>
<dbReference type="SUPFAM" id="SSF46689">
    <property type="entry name" value="Homeodomain-like"/>
    <property type="match status" value="1"/>
</dbReference>
<dbReference type="InterPro" id="IPR050560">
    <property type="entry name" value="MYB_TF"/>
</dbReference>
<keyword evidence="6" id="KW-1133">Transmembrane helix</keyword>
<reference evidence="9" key="1">
    <citation type="journal article" date="2013" name="Nat. Commun.">
        <title>Whole-genome sequencing of Oryza brachyantha reveals mechanisms underlying Oryza genome evolution.</title>
        <authorList>
            <person name="Chen J."/>
            <person name="Huang Q."/>
            <person name="Gao D."/>
            <person name="Wang J."/>
            <person name="Lang Y."/>
            <person name="Liu T."/>
            <person name="Li B."/>
            <person name="Bai Z."/>
            <person name="Luis Goicoechea J."/>
            <person name="Liang C."/>
            <person name="Chen C."/>
            <person name="Zhang W."/>
            <person name="Sun S."/>
            <person name="Liao Y."/>
            <person name="Zhang X."/>
            <person name="Yang L."/>
            <person name="Song C."/>
            <person name="Wang M."/>
            <person name="Shi J."/>
            <person name="Liu G."/>
            <person name="Liu J."/>
            <person name="Zhou H."/>
            <person name="Zhou W."/>
            <person name="Yu Q."/>
            <person name="An N."/>
            <person name="Chen Y."/>
            <person name="Cai Q."/>
            <person name="Wang B."/>
            <person name="Liu B."/>
            <person name="Min J."/>
            <person name="Huang Y."/>
            <person name="Wu H."/>
            <person name="Li Z."/>
            <person name="Zhang Y."/>
            <person name="Yin Y."/>
            <person name="Song W."/>
            <person name="Jiang J."/>
            <person name="Jackson S.A."/>
            <person name="Wing R.A."/>
            <person name="Wang J."/>
            <person name="Chen M."/>
        </authorList>
    </citation>
    <scope>NUCLEOTIDE SEQUENCE [LARGE SCALE GENOMIC DNA]</scope>
    <source>
        <strain evidence="9">cv. IRGC 101232</strain>
    </source>
</reference>
<evidence type="ECO:0000256" key="4">
    <source>
        <dbReference type="ARBA" id="ARBA00023125"/>
    </source>
</evidence>
<dbReference type="CDD" id="cd00167">
    <property type="entry name" value="SANT"/>
    <property type="match status" value="2"/>
</dbReference>
<feature type="compositionally biased region" description="Acidic residues" evidence="5">
    <location>
        <begin position="142"/>
        <end position="152"/>
    </location>
</feature>
<evidence type="ECO:0000256" key="1">
    <source>
        <dbReference type="ARBA" id="ARBA00005234"/>
    </source>
</evidence>
<feature type="domain" description="HTH myb-type" evidence="8">
    <location>
        <begin position="84"/>
        <end position="126"/>
    </location>
</feature>
<feature type="region of interest" description="Disordered" evidence="5">
    <location>
        <begin position="137"/>
        <end position="167"/>
    </location>
</feature>
<comment type="similarity">
    <text evidence="1">Belongs to the peptidase C48 family.</text>
</comment>
<feature type="compositionally biased region" description="Basic residues" evidence="5">
    <location>
        <begin position="712"/>
        <end position="723"/>
    </location>
</feature>
<dbReference type="InterPro" id="IPR001005">
    <property type="entry name" value="SANT/Myb"/>
</dbReference>
<dbReference type="Gramene" id="OB10G16010.1">
    <property type="protein sequence ID" value="OB10G16010.1"/>
    <property type="gene ID" value="OB10G16010"/>
</dbReference>
<dbReference type="InterPro" id="IPR009057">
    <property type="entry name" value="Homeodomain-like_sf"/>
</dbReference>
<dbReference type="eggNOG" id="KOG0048">
    <property type="taxonomic scope" value="Eukaryota"/>
</dbReference>
<protein>
    <recommendedName>
        <fullName evidence="11">Myb-like domain-containing protein</fullName>
    </recommendedName>
</protein>
<dbReference type="Gene3D" id="3.40.395.10">
    <property type="entry name" value="Adenoviral Proteinase, Chain A"/>
    <property type="match status" value="1"/>
</dbReference>
<reference evidence="9" key="2">
    <citation type="submission" date="2013-04" db="UniProtKB">
        <authorList>
            <consortium name="EnsemblPlants"/>
        </authorList>
    </citation>
    <scope>IDENTIFICATION</scope>
</reference>
<evidence type="ECO:0000256" key="3">
    <source>
        <dbReference type="ARBA" id="ARBA00022801"/>
    </source>
</evidence>
<evidence type="ECO:0000313" key="10">
    <source>
        <dbReference type="Proteomes" id="UP000006038"/>
    </source>
</evidence>
<dbReference type="InterPro" id="IPR003653">
    <property type="entry name" value="Peptidase_C48_C"/>
</dbReference>
<organism evidence="9">
    <name type="scientific">Oryza brachyantha</name>
    <name type="common">malo sina</name>
    <dbReference type="NCBI Taxonomy" id="4533"/>
    <lineage>
        <taxon>Eukaryota</taxon>
        <taxon>Viridiplantae</taxon>
        <taxon>Streptophyta</taxon>
        <taxon>Embryophyta</taxon>
        <taxon>Tracheophyta</taxon>
        <taxon>Spermatophyta</taxon>
        <taxon>Magnoliopsida</taxon>
        <taxon>Liliopsida</taxon>
        <taxon>Poales</taxon>
        <taxon>Poaceae</taxon>
        <taxon>BOP clade</taxon>
        <taxon>Oryzoideae</taxon>
        <taxon>Oryzeae</taxon>
        <taxon>Oryzinae</taxon>
        <taxon>Oryza</taxon>
    </lineage>
</organism>
<dbReference type="GO" id="GO:0005634">
    <property type="term" value="C:nucleus"/>
    <property type="evidence" value="ECO:0007669"/>
    <property type="project" value="TreeGrafter"/>
</dbReference>
<keyword evidence="6" id="KW-0812">Transmembrane</keyword>
<evidence type="ECO:0000313" key="9">
    <source>
        <dbReference type="EnsemblPlants" id="OB10G16010.1"/>
    </source>
</evidence>
<sequence length="1053" mass="118644">MDREVNMASSPPAPASVPRPRLIVRLRLPPAWTPEEDALLQRLAKENRFRRWSRIARSMPRRSARSCRDRWRHHLTRDLYHRPDDDELLRLHRRLGDCWKEIGRAVYGRTSRVMRRRWKELRRSGFVASAAAAAAARKEEPAGAEDADDEMVESDKESSSEPESQGRLGLTNALASSFASCSLRDDQTIVGSLELGFLAYRFPPHNSNVMCLFVFTRGGMAALSDESDFVSVIQRGSRCSRRFTKPNHNPGEKVSNVGCSKKSGYGPKGVGVKRKAPNDAQTVASSSKKAAIKFIASKSNKSVEKVGHNIGYRCSARYIPQMIARLSKNQKLFLVNNGFGHLVSMKDCEFPKYLTMWLINSVNCSTETLHVCGKKIGIRPLVQKVLGIPNGDLPVQLAKDVDTRVIFMDFVVVIGALGGIPRISFVTTKDLEDVKSLVIKASSTKPDYSSLKLKDYSETVYAQNNRAGTSSEHISHHTDDVSKETCFHVRMQDEQVEAILDKTDAQIISDFHKEFMKNRGACNSSRRSMGIQVKEEVSQQEEDVPQEEGVPQQGKEQILGDKTNVMDEVNIVAEVGQVAGDGLSNKIPEDELSNGFAHITFQDCIKETDIDKDGTKQEDTCAKINTIKDDDESSIATNVVFTQDEFFDTLGTCVLFDVLHIFLLQPLRDPTPIVIEDSSQDSRSSRVQVPPLIEPITNGERFPDPATLPKASKVRPTRGKRSHTSMEAVAELSKKAKVSDPFITKNWHQQVLCTFEGDESAIKVQICGTYVTEEEFMPALKYSSEISNNFMWLCCNAMMTNWDTKTKIIVNPVVVDQLILPIEKCNIAKVRSSFAKYDLDKTERIYLPILTSGHWFLIIINVSNEVVQIYDSLRNPTKIEADHKALWDNMSSNLVLAIDNYRDKPFGFCDIFKVQYVGSPQQGLRYRHPLDDSDQVRIRKLARHDSEGYSSRDVWGPALKCTRVRKTAGVVVPKKLLILPFVPLGSISNYLGVFGSLYKRFSRAIKARTPTLLNSRLKRYTKPRHLEHSLLGLLVYMFDKLFHSCIYIFMFVP</sequence>
<evidence type="ECO:0000256" key="6">
    <source>
        <dbReference type="SAM" id="Phobius"/>
    </source>
</evidence>
<keyword evidence="3" id="KW-0378">Hydrolase</keyword>
<dbReference type="Proteomes" id="UP000006038">
    <property type="component" value="Chromosome 10"/>
</dbReference>
<dbReference type="InterPro" id="IPR017930">
    <property type="entry name" value="Myb_dom"/>
</dbReference>